<evidence type="ECO:0000313" key="2">
    <source>
        <dbReference type="EMBL" id="MXU91124.1"/>
    </source>
</evidence>
<evidence type="ECO:0000256" key="1">
    <source>
        <dbReference type="SAM" id="Phobius"/>
    </source>
</evidence>
<reference evidence="2" key="1">
    <citation type="submission" date="2019-12" db="EMBL/GenBank/DDBJ databases">
        <title>An insight into the sialome of adult female Ixodes ricinus ticks feeding for 6 days.</title>
        <authorList>
            <person name="Perner J."/>
            <person name="Ribeiro J.M.C."/>
        </authorList>
    </citation>
    <scope>NUCLEOTIDE SEQUENCE</scope>
    <source>
        <strain evidence="2">Semi-engorged</strain>
        <tissue evidence="2">Salivary glands</tissue>
    </source>
</reference>
<feature type="transmembrane region" description="Helical" evidence="1">
    <location>
        <begin position="83"/>
        <end position="113"/>
    </location>
</feature>
<keyword evidence="1" id="KW-0812">Transmembrane</keyword>
<feature type="transmembrane region" description="Helical" evidence="1">
    <location>
        <begin position="42"/>
        <end position="62"/>
    </location>
</feature>
<keyword evidence="1" id="KW-0472">Membrane</keyword>
<proteinExistence type="predicted"/>
<protein>
    <submittedName>
        <fullName evidence="2">Uncharacterized protein</fullName>
    </submittedName>
</protein>
<keyword evidence="1" id="KW-1133">Transmembrane helix</keyword>
<dbReference type="EMBL" id="GIFC01009041">
    <property type="protein sequence ID" value="MXU91124.1"/>
    <property type="molecule type" value="Transcribed_RNA"/>
</dbReference>
<name>A0A6B0UNL6_IXORI</name>
<organism evidence="2">
    <name type="scientific">Ixodes ricinus</name>
    <name type="common">Common tick</name>
    <name type="synonym">Acarus ricinus</name>
    <dbReference type="NCBI Taxonomy" id="34613"/>
    <lineage>
        <taxon>Eukaryota</taxon>
        <taxon>Metazoa</taxon>
        <taxon>Ecdysozoa</taxon>
        <taxon>Arthropoda</taxon>
        <taxon>Chelicerata</taxon>
        <taxon>Arachnida</taxon>
        <taxon>Acari</taxon>
        <taxon>Parasitiformes</taxon>
        <taxon>Ixodida</taxon>
        <taxon>Ixodoidea</taxon>
        <taxon>Ixodidae</taxon>
        <taxon>Ixodinae</taxon>
        <taxon>Ixodes</taxon>
    </lineage>
</organism>
<dbReference type="AlphaFoldDB" id="A0A6B0UNL6"/>
<accession>A0A6B0UNL6</accession>
<sequence length="120" mass="13018">MSWARLLPLFSMRVSRLLTAWLAVAAFNTVWTGATFSPPISRFSCFCLSLASAFSSFFWSTCRELSLCFSQMLDTSSVLSSNSAAIAFSCTGALSTFAGVVLLASLLPSLWLFPTSPFMT</sequence>